<keyword evidence="1" id="KW-1133">Transmembrane helix</keyword>
<keyword evidence="1" id="KW-0472">Membrane</keyword>
<sequence>MWRWVSSMSNPFRDPKDNPLPDVAITCHEDLWAAIRHLRVRGALTDERVLFIMKWMFPVTWGVLLVILGTMLAK</sequence>
<accession>A0A0F9HDZ4</accession>
<feature type="transmembrane region" description="Helical" evidence="1">
    <location>
        <begin position="55"/>
        <end position="73"/>
    </location>
</feature>
<dbReference type="EMBL" id="LAZR01017215">
    <property type="protein sequence ID" value="KKM01362.1"/>
    <property type="molecule type" value="Genomic_DNA"/>
</dbReference>
<organism evidence="2">
    <name type="scientific">marine sediment metagenome</name>
    <dbReference type="NCBI Taxonomy" id="412755"/>
    <lineage>
        <taxon>unclassified sequences</taxon>
        <taxon>metagenomes</taxon>
        <taxon>ecological metagenomes</taxon>
    </lineage>
</organism>
<evidence type="ECO:0000256" key="1">
    <source>
        <dbReference type="SAM" id="Phobius"/>
    </source>
</evidence>
<comment type="caution">
    <text evidence="2">The sequence shown here is derived from an EMBL/GenBank/DDBJ whole genome shotgun (WGS) entry which is preliminary data.</text>
</comment>
<dbReference type="AlphaFoldDB" id="A0A0F9HDZ4"/>
<gene>
    <name evidence="2" type="ORF">LCGC14_1795190</name>
</gene>
<keyword evidence="1" id="KW-0812">Transmembrane</keyword>
<protein>
    <submittedName>
        <fullName evidence="2">Uncharacterized protein</fullName>
    </submittedName>
</protein>
<reference evidence="2" key="1">
    <citation type="journal article" date="2015" name="Nature">
        <title>Complex archaea that bridge the gap between prokaryotes and eukaryotes.</title>
        <authorList>
            <person name="Spang A."/>
            <person name="Saw J.H."/>
            <person name="Jorgensen S.L."/>
            <person name="Zaremba-Niedzwiedzka K."/>
            <person name="Martijn J."/>
            <person name="Lind A.E."/>
            <person name="van Eijk R."/>
            <person name="Schleper C."/>
            <person name="Guy L."/>
            <person name="Ettema T.J."/>
        </authorList>
    </citation>
    <scope>NUCLEOTIDE SEQUENCE</scope>
</reference>
<evidence type="ECO:0000313" key="2">
    <source>
        <dbReference type="EMBL" id="KKM01362.1"/>
    </source>
</evidence>
<name>A0A0F9HDZ4_9ZZZZ</name>
<proteinExistence type="predicted"/>